<sequence length="160" mass="17646">MVHREMVVVVVVVIVVANEVVMGETGDDQLLVVGGDGGSGGRSRGSIHQQRHTGERGWLGVCCRRRRCSVLSVVGQQRGDVALSVDDLLMLAVAIHADRRVALLLHICIHLVLQAVRRVGDRVRQGVTVRGEAVRVLGFDRHPRTDDRIGHQFVVQDDRR</sequence>
<organism evidence="2">
    <name type="scientific">Anopheles marajoara</name>
    <dbReference type="NCBI Taxonomy" id="58244"/>
    <lineage>
        <taxon>Eukaryota</taxon>
        <taxon>Metazoa</taxon>
        <taxon>Ecdysozoa</taxon>
        <taxon>Arthropoda</taxon>
        <taxon>Hexapoda</taxon>
        <taxon>Insecta</taxon>
        <taxon>Pterygota</taxon>
        <taxon>Neoptera</taxon>
        <taxon>Endopterygota</taxon>
        <taxon>Diptera</taxon>
        <taxon>Nematocera</taxon>
        <taxon>Culicoidea</taxon>
        <taxon>Culicidae</taxon>
        <taxon>Anophelinae</taxon>
        <taxon>Anopheles</taxon>
    </lineage>
</organism>
<reference evidence="2" key="1">
    <citation type="submission" date="2018-01" db="EMBL/GenBank/DDBJ databases">
        <title>An insight into the sialome of Amazonian anophelines.</title>
        <authorList>
            <person name="Ribeiro J.M."/>
            <person name="Scarpassa V."/>
            <person name="Calvo E."/>
        </authorList>
    </citation>
    <scope>NUCLEOTIDE SEQUENCE</scope>
    <source>
        <tissue evidence="2">Salivary glands</tissue>
    </source>
</reference>
<dbReference type="EMBL" id="GGFJ01011665">
    <property type="protein sequence ID" value="MBW60806.1"/>
    <property type="molecule type" value="Transcribed_RNA"/>
</dbReference>
<evidence type="ECO:0000313" key="2">
    <source>
        <dbReference type="EMBL" id="MBW60806.1"/>
    </source>
</evidence>
<proteinExistence type="predicted"/>
<feature type="signal peptide" evidence="1">
    <location>
        <begin position="1"/>
        <end position="23"/>
    </location>
</feature>
<accession>A0A2M4C617</accession>
<feature type="chain" id="PRO_5014901985" evidence="1">
    <location>
        <begin position="24"/>
        <end position="160"/>
    </location>
</feature>
<keyword evidence="1" id="KW-0732">Signal</keyword>
<protein>
    <submittedName>
        <fullName evidence="2">Putative secreted protein</fullName>
    </submittedName>
</protein>
<name>A0A2M4C617_9DIPT</name>
<dbReference type="AlphaFoldDB" id="A0A2M4C617"/>
<evidence type="ECO:0000256" key="1">
    <source>
        <dbReference type="SAM" id="SignalP"/>
    </source>
</evidence>